<organism evidence="2">
    <name type="scientific">uncultured Cytophagales bacterium</name>
    <dbReference type="NCBI Taxonomy" id="158755"/>
    <lineage>
        <taxon>Bacteria</taxon>
        <taxon>Pseudomonadati</taxon>
        <taxon>Bacteroidota</taxon>
        <taxon>Sphingobacteriia</taxon>
        <taxon>Sphingobacteriales</taxon>
        <taxon>environmental samples</taxon>
    </lineage>
</organism>
<reference evidence="2" key="1">
    <citation type="submission" date="2020-02" db="EMBL/GenBank/DDBJ databases">
        <authorList>
            <person name="Meier V. D."/>
        </authorList>
    </citation>
    <scope>NUCLEOTIDE SEQUENCE</scope>
    <source>
        <strain evidence="2">AVDCRST_MAG56</strain>
    </source>
</reference>
<evidence type="ECO:0000313" key="2">
    <source>
        <dbReference type="EMBL" id="CAA9286968.1"/>
    </source>
</evidence>
<sequence>MNIWGISENTGDGISCPIVPARAAWYKKLFLFFFRFGICPLCVTMSVTYAVARLFKRLAGRSFARRVDGSPGALDKIV</sequence>
<dbReference type="EMBL" id="CADCTQ010000355">
    <property type="protein sequence ID" value="CAA9286968.1"/>
    <property type="molecule type" value="Genomic_DNA"/>
</dbReference>
<protein>
    <submittedName>
        <fullName evidence="2">Uncharacterized protein</fullName>
    </submittedName>
</protein>
<accession>A0A6J4JTN3</accession>
<keyword evidence="1" id="KW-1133">Transmembrane helix</keyword>
<evidence type="ECO:0000256" key="1">
    <source>
        <dbReference type="SAM" id="Phobius"/>
    </source>
</evidence>
<dbReference type="AlphaFoldDB" id="A0A6J4JTN3"/>
<keyword evidence="1" id="KW-0812">Transmembrane</keyword>
<feature type="transmembrane region" description="Helical" evidence="1">
    <location>
        <begin position="29"/>
        <end position="52"/>
    </location>
</feature>
<gene>
    <name evidence="2" type="ORF">AVDCRST_MAG56-4292</name>
</gene>
<proteinExistence type="predicted"/>
<keyword evidence="1" id="KW-0472">Membrane</keyword>
<name>A0A6J4JTN3_9SPHI</name>